<evidence type="ECO:0000256" key="4">
    <source>
        <dbReference type="ARBA" id="ARBA00022475"/>
    </source>
</evidence>
<comment type="caution">
    <text evidence="11">The sequence shown here is derived from an EMBL/GenBank/DDBJ whole genome shotgun (WGS) entry which is preliminary data.</text>
</comment>
<evidence type="ECO:0000256" key="1">
    <source>
        <dbReference type="ARBA" id="ARBA00002254"/>
    </source>
</evidence>
<keyword evidence="11" id="KW-0969">Cilium</keyword>
<protein>
    <recommendedName>
        <fullName evidence="10">Flagellar protein FliL</fullName>
    </recommendedName>
</protein>
<dbReference type="EMBL" id="JAKOGG010000002">
    <property type="protein sequence ID" value="MCS4555362.1"/>
    <property type="molecule type" value="Genomic_DNA"/>
</dbReference>
<evidence type="ECO:0000256" key="2">
    <source>
        <dbReference type="ARBA" id="ARBA00004162"/>
    </source>
</evidence>
<dbReference type="InterPro" id="IPR005503">
    <property type="entry name" value="FliL"/>
</dbReference>
<proteinExistence type="inferred from homology"/>
<keyword evidence="12" id="KW-1185">Reference proteome</keyword>
<dbReference type="PANTHER" id="PTHR35091:SF2">
    <property type="entry name" value="FLAGELLAR PROTEIN FLIL"/>
    <property type="match status" value="1"/>
</dbReference>
<comment type="subcellular location">
    <subcellularLocation>
        <location evidence="10">Cell inner membrane</location>
    </subcellularLocation>
    <subcellularLocation>
        <location evidence="2">Cell membrane</location>
        <topology evidence="2">Single-pass membrane protein</topology>
    </subcellularLocation>
</comment>
<dbReference type="Proteomes" id="UP001201549">
    <property type="component" value="Unassembled WGS sequence"/>
</dbReference>
<evidence type="ECO:0000256" key="3">
    <source>
        <dbReference type="ARBA" id="ARBA00008281"/>
    </source>
</evidence>
<evidence type="ECO:0000256" key="7">
    <source>
        <dbReference type="ARBA" id="ARBA00022779"/>
    </source>
</evidence>
<accession>A0ABT2FHC2</accession>
<sequence length="149" mass="16389">MKVVIGIILALILAGAGVAGGIYYANQKTDAVSAQAEAVKAPAQPLLFFPMQRFVVSVSDASYSRYLVLELSLATKNQQFLDLLQQQAPVLRNVLVKHFANTTHEQAKLAFENVADVQQQLLTQFNEALKAQDIDSQLEQVLVTNVYLQ</sequence>
<gene>
    <name evidence="11" type="ORF">L9G74_02820</name>
</gene>
<name>A0ABT2FHC2_9GAMM</name>
<keyword evidence="11" id="KW-0282">Flagellum</keyword>
<evidence type="ECO:0000313" key="11">
    <source>
        <dbReference type="EMBL" id="MCS4555362.1"/>
    </source>
</evidence>
<keyword evidence="6" id="KW-0812">Transmembrane</keyword>
<keyword evidence="11" id="KW-0966">Cell projection</keyword>
<evidence type="ECO:0000256" key="6">
    <source>
        <dbReference type="ARBA" id="ARBA00022692"/>
    </source>
</evidence>
<dbReference type="PANTHER" id="PTHR35091">
    <property type="entry name" value="FLAGELLAR PROTEIN FLIL"/>
    <property type="match status" value="1"/>
</dbReference>
<comment type="similarity">
    <text evidence="3 10">Belongs to the FliL family.</text>
</comment>
<keyword evidence="10" id="KW-0997">Cell inner membrane</keyword>
<dbReference type="Pfam" id="PF03748">
    <property type="entry name" value="FliL"/>
    <property type="match status" value="1"/>
</dbReference>
<keyword evidence="9 10" id="KW-0472">Membrane</keyword>
<dbReference type="RefSeq" id="WP_238894770.1">
    <property type="nucleotide sequence ID" value="NZ_JAKOGG010000002.1"/>
</dbReference>
<evidence type="ECO:0000313" key="12">
    <source>
        <dbReference type="Proteomes" id="UP001201549"/>
    </source>
</evidence>
<keyword evidence="8" id="KW-1133">Transmembrane helix</keyword>
<keyword evidence="5 10" id="KW-0145">Chemotaxis</keyword>
<evidence type="ECO:0000256" key="5">
    <source>
        <dbReference type="ARBA" id="ARBA00022500"/>
    </source>
</evidence>
<reference evidence="12" key="1">
    <citation type="submission" date="2023-07" db="EMBL/GenBank/DDBJ databases">
        <title>Shewanella mangrovi sp. nov., an acetaldehyde- degrading bacterium isolated from mangrove sediment.</title>
        <authorList>
            <person name="Liu Y."/>
        </authorList>
    </citation>
    <scope>NUCLEOTIDE SEQUENCE [LARGE SCALE GENOMIC DNA]</scope>
    <source>
        <strain evidence="12">C32</strain>
    </source>
</reference>
<keyword evidence="4" id="KW-1003">Cell membrane</keyword>
<evidence type="ECO:0000256" key="10">
    <source>
        <dbReference type="RuleBase" id="RU364125"/>
    </source>
</evidence>
<organism evidence="11 12">
    <name type="scientific">Shewanella electrica</name>
    <dbReference type="NCBI Taxonomy" id="515560"/>
    <lineage>
        <taxon>Bacteria</taxon>
        <taxon>Pseudomonadati</taxon>
        <taxon>Pseudomonadota</taxon>
        <taxon>Gammaproteobacteria</taxon>
        <taxon>Alteromonadales</taxon>
        <taxon>Shewanellaceae</taxon>
        <taxon>Shewanella</taxon>
    </lineage>
</organism>
<comment type="function">
    <text evidence="1 10">Controls the rotational direction of flagella during chemotaxis.</text>
</comment>
<evidence type="ECO:0000256" key="8">
    <source>
        <dbReference type="ARBA" id="ARBA00022989"/>
    </source>
</evidence>
<evidence type="ECO:0000256" key="9">
    <source>
        <dbReference type="ARBA" id="ARBA00023136"/>
    </source>
</evidence>
<keyword evidence="7 10" id="KW-0283">Flagellar rotation</keyword>